<dbReference type="Pfam" id="PF10011">
    <property type="entry name" value="DUF2254"/>
    <property type="match status" value="1"/>
</dbReference>
<reference evidence="2 3" key="1">
    <citation type="submission" date="2018-04" db="EMBL/GenBank/DDBJ databases">
        <title>Genomic Encyclopedia of Type Strains, Phase IV (KMG-IV): sequencing the most valuable type-strain genomes for metagenomic binning, comparative biology and taxonomic classification.</title>
        <authorList>
            <person name="Goeker M."/>
        </authorList>
    </citation>
    <scope>NUCLEOTIDE SEQUENCE [LARGE SCALE GENOMIC DNA]</scope>
    <source>
        <strain evidence="2 3">DSM 20705</strain>
    </source>
</reference>
<feature type="transmembrane region" description="Helical" evidence="1">
    <location>
        <begin position="107"/>
        <end position="127"/>
    </location>
</feature>
<keyword evidence="1" id="KW-0472">Membrane</keyword>
<feature type="transmembrane region" description="Helical" evidence="1">
    <location>
        <begin position="60"/>
        <end position="86"/>
    </location>
</feature>
<keyword evidence="1" id="KW-0812">Transmembrane</keyword>
<keyword evidence="3" id="KW-1185">Reference proteome</keyword>
<evidence type="ECO:0000256" key="1">
    <source>
        <dbReference type="SAM" id="Phobius"/>
    </source>
</evidence>
<feature type="transmembrane region" description="Helical" evidence="1">
    <location>
        <begin position="133"/>
        <end position="155"/>
    </location>
</feature>
<evidence type="ECO:0000313" key="3">
    <source>
        <dbReference type="Proteomes" id="UP000245793"/>
    </source>
</evidence>
<sequence length="436" mass="49938">MDNELKLFFYKNRRWIYCLEYILYSVILLAIVTYIDSSYSGAQSNIPRIMLSSVSLAKTVLSSLVAALLTITTFTFSTILTVFSLYHNSFTPRSVENFLDKKITMKVLGIFIGGFVYCLVSLNFMEASHDQRLVIAGTIGVIYAIWAAIYFVIFVQTVLNGINYTNLLEEISENTEKLIEKEIEARNFEYVNEDEITKNQVELLANETGYLEIIGFDKLKSLIEEEDVVLTIASSIGDFVMKGSTIAYLSRDVFDYETIEKIQKQFTFTQKRIAEEDYKEGIRKISEIAVRALSPGINDPNTAIHCIRKICILLSELAKVDGHYHYIETDGMARIYYTSKTFKETLVEHLYPILNYGESDAAVLRAIFQGLLLIKVGATPTNKKIINEMSEDIYKNAAQNFHREMDLELFMDVYQEIITGSKEENEIEYEMIIKND</sequence>
<accession>A0A2U1E4W9</accession>
<protein>
    <submittedName>
        <fullName evidence="2">Putative membrane protein</fullName>
    </submittedName>
</protein>
<dbReference type="Proteomes" id="UP000245793">
    <property type="component" value="Unassembled WGS sequence"/>
</dbReference>
<evidence type="ECO:0000313" key="2">
    <source>
        <dbReference type="EMBL" id="PVY94945.1"/>
    </source>
</evidence>
<gene>
    <name evidence="2" type="ORF">C7381_103185</name>
</gene>
<dbReference type="AlphaFoldDB" id="A0A2U1E4W9"/>
<dbReference type="InterPro" id="IPR018723">
    <property type="entry name" value="DUF2254_membrane"/>
</dbReference>
<comment type="caution">
    <text evidence="2">The sequence shown here is derived from an EMBL/GenBank/DDBJ whole genome shotgun (WGS) entry which is preliminary data.</text>
</comment>
<name>A0A2U1E4W9_9FIRM</name>
<feature type="transmembrane region" description="Helical" evidence="1">
    <location>
        <begin position="21"/>
        <end position="40"/>
    </location>
</feature>
<dbReference type="EMBL" id="QEKV01000003">
    <property type="protein sequence ID" value="PVY94945.1"/>
    <property type="molecule type" value="Genomic_DNA"/>
</dbReference>
<keyword evidence="1" id="KW-1133">Transmembrane helix</keyword>
<dbReference type="RefSeq" id="WP_116479940.1">
    <property type="nucleotide sequence ID" value="NZ_QEKV01000003.1"/>
</dbReference>
<proteinExistence type="predicted"/>
<organism evidence="2 3">
    <name type="scientific">Ezakiella coagulans</name>
    <dbReference type="NCBI Taxonomy" id="46507"/>
    <lineage>
        <taxon>Bacteria</taxon>
        <taxon>Bacillati</taxon>
        <taxon>Bacillota</taxon>
        <taxon>Tissierellia</taxon>
        <taxon>Ezakiella</taxon>
    </lineage>
</organism>